<comment type="cofactor">
    <cofactor evidence="1">
        <name>[4Fe-4S] cluster</name>
        <dbReference type="ChEBI" id="CHEBI:49883"/>
    </cofactor>
</comment>
<keyword evidence="5" id="KW-0408">Iron</keyword>
<dbReference type="Proteomes" id="UP000198324">
    <property type="component" value="Unassembled WGS sequence"/>
</dbReference>
<dbReference type="Pfam" id="PF04055">
    <property type="entry name" value="Radical_SAM"/>
    <property type="match status" value="1"/>
</dbReference>
<keyword evidence="6" id="KW-0411">Iron-sulfur</keyword>
<dbReference type="Pfam" id="PF16199">
    <property type="entry name" value="Radical_SAM_C"/>
    <property type="match status" value="1"/>
</dbReference>
<dbReference type="RefSeq" id="WP_235641622.1">
    <property type="nucleotide sequence ID" value="NZ_FZOC01000008.1"/>
</dbReference>
<keyword evidence="9" id="KW-1185">Reference proteome</keyword>
<dbReference type="InterPro" id="IPR039661">
    <property type="entry name" value="ELP3"/>
</dbReference>
<accession>A0A239CIZ3</accession>
<evidence type="ECO:0000256" key="3">
    <source>
        <dbReference type="ARBA" id="ARBA00022691"/>
    </source>
</evidence>
<sequence>MSTRPSPDPGHFPPLNTPLWFAASAYYRRRLGARARKVPLDAGLSCPNRDGTISRAGCSFCNPAGSGTGLFAQGVGLAEQWERFAPRLLSRQPGVRLLGYLQAYTNTHAAPERLRAIMAEAVALPGLAGLCLGTRPDCLDIGAGEERLDILAEALRLLPATGGEPFLQLDLGLQSADDAVLLRANRGHGAEAFALAARAAAARGLEVCAHLLHGLPSAAADDLERSVAFVNALPVAAVKFHNLLVCRGAPLARAWRAGAFRPPERGAYLEALIRALELLRPDIRVERVFADPAPGELLAPDWAQDKAANLDLLRRELVRRDTWQGRAQCPHARPDWT</sequence>
<dbReference type="InterPro" id="IPR058240">
    <property type="entry name" value="rSAM_sf"/>
</dbReference>
<keyword evidence="2" id="KW-0004">4Fe-4S</keyword>
<proteinExistence type="predicted"/>
<evidence type="ECO:0000313" key="9">
    <source>
        <dbReference type="Proteomes" id="UP000198324"/>
    </source>
</evidence>
<dbReference type="InterPro" id="IPR006638">
    <property type="entry name" value="Elp3/MiaA/NifB-like_rSAM"/>
</dbReference>
<dbReference type="AlphaFoldDB" id="A0A239CIZ3"/>
<keyword evidence="4" id="KW-0479">Metal-binding</keyword>
<keyword evidence="3" id="KW-0949">S-adenosyl-L-methionine</keyword>
<dbReference type="SUPFAM" id="SSF102114">
    <property type="entry name" value="Radical SAM enzymes"/>
    <property type="match status" value="1"/>
</dbReference>
<name>A0A239CIZ3_9BACT</name>
<evidence type="ECO:0000256" key="2">
    <source>
        <dbReference type="ARBA" id="ARBA00022485"/>
    </source>
</evidence>
<dbReference type="InterPro" id="IPR007197">
    <property type="entry name" value="rSAM"/>
</dbReference>
<evidence type="ECO:0000259" key="7">
    <source>
        <dbReference type="SMART" id="SM00729"/>
    </source>
</evidence>
<dbReference type="SFLD" id="SFLDG01091">
    <property type="entry name" value="uncharacterized_CHP01210-like"/>
    <property type="match status" value="1"/>
</dbReference>
<feature type="domain" description="Elp3/MiaA/NifB-like radical SAM core" evidence="7">
    <location>
        <begin position="36"/>
        <end position="274"/>
    </location>
</feature>
<dbReference type="InterPro" id="IPR005911">
    <property type="entry name" value="YhcC-like"/>
</dbReference>
<evidence type="ECO:0000256" key="6">
    <source>
        <dbReference type="ARBA" id="ARBA00023014"/>
    </source>
</evidence>
<dbReference type="InterPro" id="IPR032432">
    <property type="entry name" value="Radical_SAM_C"/>
</dbReference>
<dbReference type="GO" id="GO:0046872">
    <property type="term" value="F:metal ion binding"/>
    <property type="evidence" value="ECO:0007669"/>
    <property type="project" value="UniProtKB-KW"/>
</dbReference>
<evidence type="ECO:0000313" key="8">
    <source>
        <dbReference type="EMBL" id="SNS20145.1"/>
    </source>
</evidence>
<dbReference type="PANTHER" id="PTHR11135:SF1">
    <property type="entry name" value="PROTEIN YHCC"/>
    <property type="match status" value="1"/>
</dbReference>
<evidence type="ECO:0000256" key="5">
    <source>
        <dbReference type="ARBA" id="ARBA00023004"/>
    </source>
</evidence>
<organism evidence="8 9">
    <name type="scientific">Humidesulfovibrio mexicanus</name>
    <dbReference type="NCBI Taxonomy" id="147047"/>
    <lineage>
        <taxon>Bacteria</taxon>
        <taxon>Pseudomonadati</taxon>
        <taxon>Thermodesulfobacteriota</taxon>
        <taxon>Desulfovibrionia</taxon>
        <taxon>Desulfovibrionales</taxon>
        <taxon>Desulfovibrionaceae</taxon>
        <taxon>Humidesulfovibrio</taxon>
    </lineage>
</organism>
<dbReference type="NCBIfam" id="TIGR01212">
    <property type="entry name" value="TIGR01212 family radical SAM protein"/>
    <property type="match status" value="1"/>
</dbReference>
<reference evidence="8 9" key="1">
    <citation type="submission" date="2017-06" db="EMBL/GenBank/DDBJ databases">
        <authorList>
            <person name="Kim H.J."/>
            <person name="Triplett B.A."/>
        </authorList>
    </citation>
    <scope>NUCLEOTIDE SEQUENCE [LARGE SCALE GENOMIC DNA]</scope>
    <source>
        <strain evidence="8 9">DSM 13116</strain>
    </source>
</reference>
<dbReference type="EMBL" id="FZOC01000008">
    <property type="protein sequence ID" value="SNS20145.1"/>
    <property type="molecule type" value="Genomic_DNA"/>
</dbReference>
<protein>
    <recommendedName>
        <fullName evidence="7">Elp3/MiaA/NifB-like radical SAM core domain-containing protein</fullName>
    </recommendedName>
</protein>
<evidence type="ECO:0000256" key="4">
    <source>
        <dbReference type="ARBA" id="ARBA00022723"/>
    </source>
</evidence>
<dbReference type="SFLD" id="SFLDS00029">
    <property type="entry name" value="Radical_SAM"/>
    <property type="match status" value="1"/>
</dbReference>
<dbReference type="GO" id="GO:0003824">
    <property type="term" value="F:catalytic activity"/>
    <property type="evidence" value="ECO:0007669"/>
    <property type="project" value="InterPro"/>
</dbReference>
<gene>
    <name evidence="8" type="ORF">SAMN04488503_3159</name>
</gene>
<dbReference type="GO" id="GO:0051539">
    <property type="term" value="F:4 iron, 4 sulfur cluster binding"/>
    <property type="evidence" value="ECO:0007669"/>
    <property type="project" value="UniProtKB-KW"/>
</dbReference>
<dbReference type="SFLD" id="SFLDG01086">
    <property type="entry name" value="elongater_protein-like"/>
    <property type="match status" value="1"/>
</dbReference>
<evidence type="ECO:0000256" key="1">
    <source>
        <dbReference type="ARBA" id="ARBA00001966"/>
    </source>
</evidence>
<dbReference type="PANTHER" id="PTHR11135">
    <property type="entry name" value="HISTONE ACETYLTRANSFERASE-RELATED"/>
    <property type="match status" value="1"/>
</dbReference>
<dbReference type="Gene3D" id="3.30.750.200">
    <property type="match status" value="1"/>
</dbReference>
<dbReference type="SMART" id="SM00729">
    <property type="entry name" value="Elp3"/>
    <property type="match status" value="1"/>
</dbReference>